<dbReference type="AlphaFoldDB" id="A0A928ZVJ0"/>
<protein>
    <submittedName>
        <fullName evidence="2">Uncharacterized protein</fullName>
    </submittedName>
</protein>
<sequence>MTLRILLASFFCGLFMVPVAQAQMANVPNFDTNGDFLSARVQGNRGTYPHWQWVVVETDAAGLNCRTANGVVAVTLAYGAVVDSVFDTEDAIELVDGQPWLKVTANVFDLNRRVVGERAVSYSCYVRANTQYIAPVNPDTR</sequence>
<organism evidence="2 3">
    <name type="scientific">Leptolyngbya cf. ectocarpi LEGE 11479</name>
    <dbReference type="NCBI Taxonomy" id="1828722"/>
    <lineage>
        <taxon>Bacteria</taxon>
        <taxon>Bacillati</taxon>
        <taxon>Cyanobacteriota</taxon>
        <taxon>Cyanophyceae</taxon>
        <taxon>Leptolyngbyales</taxon>
        <taxon>Leptolyngbyaceae</taxon>
        <taxon>Leptolyngbya group</taxon>
        <taxon>Leptolyngbya</taxon>
    </lineage>
</organism>
<keyword evidence="1" id="KW-0732">Signal</keyword>
<dbReference type="Proteomes" id="UP000615026">
    <property type="component" value="Unassembled WGS sequence"/>
</dbReference>
<reference evidence="2" key="1">
    <citation type="submission" date="2020-10" db="EMBL/GenBank/DDBJ databases">
        <authorList>
            <person name="Castelo-Branco R."/>
            <person name="Eusebio N."/>
            <person name="Adriana R."/>
            <person name="Vieira A."/>
            <person name="Brugerolle De Fraissinette N."/>
            <person name="Rezende De Castro R."/>
            <person name="Schneider M.P."/>
            <person name="Vasconcelos V."/>
            <person name="Leao P.N."/>
        </authorList>
    </citation>
    <scope>NUCLEOTIDE SEQUENCE</scope>
    <source>
        <strain evidence="2">LEGE 11479</strain>
    </source>
</reference>
<evidence type="ECO:0000313" key="2">
    <source>
        <dbReference type="EMBL" id="MBE9068267.1"/>
    </source>
</evidence>
<evidence type="ECO:0000256" key="1">
    <source>
        <dbReference type="SAM" id="SignalP"/>
    </source>
</evidence>
<dbReference type="RefSeq" id="WP_193994215.1">
    <property type="nucleotide sequence ID" value="NZ_JADEXP010000154.1"/>
</dbReference>
<proteinExistence type="predicted"/>
<comment type="caution">
    <text evidence="2">The sequence shown here is derived from an EMBL/GenBank/DDBJ whole genome shotgun (WGS) entry which is preliminary data.</text>
</comment>
<dbReference type="EMBL" id="JADEXP010000154">
    <property type="protein sequence ID" value="MBE9068267.1"/>
    <property type="molecule type" value="Genomic_DNA"/>
</dbReference>
<gene>
    <name evidence="2" type="ORF">IQ260_16570</name>
</gene>
<feature type="signal peptide" evidence="1">
    <location>
        <begin position="1"/>
        <end position="22"/>
    </location>
</feature>
<feature type="chain" id="PRO_5037198035" evidence="1">
    <location>
        <begin position="23"/>
        <end position="141"/>
    </location>
</feature>
<evidence type="ECO:0000313" key="3">
    <source>
        <dbReference type="Proteomes" id="UP000615026"/>
    </source>
</evidence>
<keyword evidence="3" id="KW-1185">Reference proteome</keyword>
<name>A0A928ZVJ0_LEPEC</name>
<accession>A0A928ZVJ0</accession>